<reference evidence="1 2" key="1">
    <citation type="submission" date="2022-06" db="EMBL/GenBank/DDBJ databases">
        <title>Genomic Encyclopedia of Archaeal and Bacterial Type Strains, Phase II (KMG-II): from individual species to whole genera.</title>
        <authorList>
            <person name="Goeker M."/>
        </authorList>
    </citation>
    <scope>NUCLEOTIDE SEQUENCE [LARGE SCALE GENOMIC DNA]</scope>
    <source>
        <strain evidence="1 2">DSM 40477</strain>
    </source>
</reference>
<accession>A0ABT1HZY1</accession>
<comment type="caution">
    <text evidence="1">The sequence shown here is derived from an EMBL/GenBank/DDBJ whole genome shotgun (WGS) entry which is preliminary data.</text>
</comment>
<keyword evidence="2" id="KW-1185">Reference proteome</keyword>
<protein>
    <recommendedName>
        <fullName evidence="3">Minor tail protein</fullName>
    </recommendedName>
</protein>
<name>A0ABT1HZY1_STRSD</name>
<sequence>MPERFSWAVSDADGEITTTDARFALGAVVAPGGSLVAARSGWRPGPGQPGRVTASSPTPDGRVTVAAFQRINTPSRSAAPYIQTLDAPKVIDILGAAPPHSSLGRHDLIVVQQNDQLHSDPNNALLVRHVVGTPSATPQDPDPAAGGASTDYVPLARIRVPAGATAITNDRLDDLRPPAMTVALGGVLPVASQAERDAIVSPYEGMAVWRRDKDWLEVRAFDGWRVQGIAVVATAAGLSAITTPYQGQVVYRADSGEHYWWNSTTWVPLRQVTGRIVARPGALVSNVGTTETNIPPLAVEGVRILLNRIYGITVTLLGGFTAAAGDSFGIRVRRDNPTSGLVVAEWTWLPTAVGLDDYRTVSAPWRSDVSDSAARFYVTVTKLAGTGTATIYGNGRSSIRIEDVGGDPALWKVIT</sequence>
<evidence type="ECO:0000313" key="1">
    <source>
        <dbReference type="EMBL" id="MCP2261089.1"/>
    </source>
</evidence>
<evidence type="ECO:0008006" key="3">
    <source>
        <dbReference type="Google" id="ProtNLM"/>
    </source>
</evidence>
<evidence type="ECO:0000313" key="2">
    <source>
        <dbReference type="Proteomes" id="UP001205311"/>
    </source>
</evidence>
<gene>
    <name evidence="1" type="ORF">LX15_004809</name>
</gene>
<proteinExistence type="predicted"/>
<dbReference type="Proteomes" id="UP001205311">
    <property type="component" value="Unassembled WGS sequence"/>
</dbReference>
<organism evidence="1 2">
    <name type="scientific">Streptoalloteichus tenebrarius (strain ATCC 17920 / DSM 40477 / JCM 4838 / CBS 697.72 / NBRC 16177 / NCIMB 11028 / NRRL B-12390 / A12253. 1 / ISP 5477)</name>
    <name type="common">Streptomyces tenebrarius</name>
    <dbReference type="NCBI Taxonomy" id="1933"/>
    <lineage>
        <taxon>Bacteria</taxon>
        <taxon>Bacillati</taxon>
        <taxon>Actinomycetota</taxon>
        <taxon>Actinomycetes</taxon>
        <taxon>Pseudonocardiales</taxon>
        <taxon>Pseudonocardiaceae</taxon>
        <taxon>Streptoalloteichus</taxon>
    </lineage>
</organism>
<dbReference type="EMBL" id="JAMTCP010000035">
    <property type="protein sequence ID" value="MCP2261089.1"/>
    <property type="molecule type" value="Genomic_DNA"/>
</dbReference>